<gene>
    <name evidence="3" type="ORF">AVDCRST_MAG63-9</name>
</gene>
<dbReference type="AlphaFoldDB" id="A0A6J4H3F9"/>
<dbReference type="GO" id="GO:0005829">
    <property type="term" value="C:cytosol"/>
    <property type="evidence" value="ECO:0007669"/>
    <property type="project" value="TreeGrafter"/>
</dbReference>
<feature type="region of interest" description="Disordered" evidence="1">
    <location>
        <begin position="472"/>
        <end position="493"/>
    </location>
</feature>
<dbReference type="PANTHER" id="PTHR21197:SF0">
    <property type="entry name" value="UDP-GALACTOPYRANOSE MUTASE"/>
    <property type="match status" value="1"/>
</dbReference>
<dbReference type="GO" id="GO:0016491">
    <property type="term" value="F:oxidoreductase activity"/>
    <property type="evidence" value="ECO:0007669"/>
    <property type="project" value="InterPro"/>
</dbReference>
<accession>A0A6J4H3F9</accession>
<dbReference type="SUPFAM" id="SSF51971">
    <property type="entry name" value="Nucleotide-binding domain"/>
    <property type="match status" value="1"/>
</dbReference>
<dbReference type="NCBIfam" id="NF005548">
    <property type="entry name" value="PRK07208.1-4"/>
    <property type="match status" value="1"/>
</dbReference>
<feature type="domain" description="Amine oxidase" evidence="2">
    <location>
        <begin position="17"/>
        <end position="381"/>
    </location>
</feature>
<organism evidence="3">
    <name type="scientific">uncultured Armatimonadetes bacterium</name>
    <dbReference type="NCBI Taxonomy" id="157466"/>
    <lineage>
        <taxon>Bacteria</taxon>
        <taxon>Bacillati</taxon>
        <taxon>Armatimonadota</taxon>
        <taxon>environmental samples</taxon>
    </lineage>
</organism>
<evidence type="ECO:0000256" key="1">
    <source>
        <dbReference type="SAM" id="MobiDB-lite"/>
    </source>
</evidence>
<reference evidence="3" key="1">
    <citation type="submission" date="2020-02" db="EMBL/GenBank/DDBJ databases">
        <authorList>
            <person name="Meier V. D."/>
        </authorList>
    </citation>
    <scope>NUCLEOTIDE SEQUENCE</scope>
    <source>
        <strain evidence="3">AVDCRST_MAG63</strain>
    </source>
</reference>
<dbReference type="Gene3D" id="3.50.50.60">
    <property type="entry name" value="FAD/NAD(P)-binding domain"/>
    <property type="match status" value="1"/>
</dbReference>
<evidence type="ECO:0000313" key="3">
    <source>
        <dbReference type="EMBL" id="CAA9211840.1"/>
    </source>
</evidence>
<dbReference type="GO" id="GO:0008767">
    <property type="term" value="F:UDP-galactopyranose mutase activity"/>
    <property type="evidence" value="ECO:0007669"/>
    <property type="project" value="TreeGrafter"/>
</dbReference>
<dbReference type="InterPro" id="IPR036188">
    <property type="entry name" value="FAD/NAD-bd_sf"/>
</dbReference>
<dbReference type="InterPro" id="IPR002937">
    <property type="entry name" value="Amino_oxidase"/>
</dbReference>
<dbReference type="GO" id="GO:0050660">
    <property type="term" value="F:flavin adenine dinucleotide binding"/>
    <property type="evidence" value="ECO:0007669"/>
    <property type="project" value="TreeGrafter"/>
</dbReference>
<proteinExistence type="predicted"/>
<evidence type="ECO:0000259" key="2">
    <source>
        <dbReference type="Pfam" id="PF01593"/>
    </source>
</evidence>
<dbReference type="NCBIfam" id="NF005547">
    <property type="entry name" value="PRK07208.1-3"/>
    <property type="match status" value="1"/>
</dbReference>
<dbReference type="NCBIfam" id="NF005545">
    <property type="entry name" value="PRK07208.1-1"/>
    <property type="match status" value="1"/>
</dbReference>
<dbReference type="Pfam" id="PF01593">
    <property type="entry name" value="Amino_oxidase"/>
    <property type="match status" value="1"/>
</dbReference>
<dbReference type="PRINTS" id="PR00419">
    <property type="entry name" value="ADXRDTASE"/>
</dbReference>
<dbReference type="EMBL" id="CADCTO010000003">
    <property type="protein sequence ID" value="CAA9211840.1"/>
    <property type="molecule type" value="Genomic_DNA"/>
</dbReference>
<sequence>MALPQDAPAVIIGGGPAGLTAAYTLVKRGVRPVVLEKSDKVGGIARTENHNGYRFDIGGHRFFTKVDEVQALWHEVLEEDFLKVPRLSRIFYGGRFYSYPLDLKNTLSNLGAVESARILLSFLRWKARPHRREETFEQWVTNRFGRRLYNTFFRTYTEKVWGIPCSKIRSDWAAQRIKGLSLTSAVVNALFGTGDAKTLIKEFDYPKYGPGQMWECFRDAVEARGGTVRMQTDIVGIRRDGSRITGITARRTDTGETFEIRGENFISSMPLSELIFQISPAPPDEVLEAARGLSYRDFILVGLILKQAKAFDDNWIYVHSPDVKVGRIQNFRNWSRAMVPDPDKHSLGMEYFCTEGDDLWKTPDADLVALAGREIEALGLATAADVEDGVVIRQEKAYPVYDETYREHLTVLQNYINSLENLQTIGRNGMHRYNNQDHSMLTGILAAENVLGERHDLWGVNTERSYHEDFVTKDKEPAAAAAPAEARPQLSEA</sequence>
<protein>
    <submittedName>
        <fullName evidence="3">Adrenodoxin reductase</fullName>
    </submittedName>
</protein>
<dbReference type="PANTHER" id="PTHR21197">
    <property type="entry name" value="UDP-GALACTOPYRANOSE MUTASE"/>
    <property type="match status" value="1"/>
</dbReference>
<name>A0A6J4H3F9_9BACT</name>
<dbReference type="NCBIfam" id="NF005546">
    <property type="entry name" value="PRK07208.1-2"/>
    <property type="match status" value="1"/>
</dbReference>